<reference evidence="2" key="1">
    <citation type="journal article" date="2020" name="G3 (Bethesda)">
        <title>High-Quality Assemblies for Three Invasive Social Wasps from the &lt;i&gt;Vespula&lt;/i&gt; Genus.</title>
        <authorList>
            <person name="Harrop T.W.R."/>
            <person name="Guhlin J."/>
            <person name="McLaughlin G.M."/>
            <person name="Permina E."/>
            <person name="Stockwell P."/>
            <person name="Gilligan J."/>
            <person name="Le Lec M.F."/>
            <person name="Gruber M.A.M."/>
            <person name="Quinn O."/>
            <person name="Lovegrove M."/>
            <person name="Duncan E.J."/>
            <person name="Remnant E.J."/>
            <person name="Van Eeckhoven J."/>
            <person name="Graham B."/>
            <person name="Knapp R.A."/>
            <person name="Langford K.W."/>
            <person name="Kronenberg Z."/>
            <person name="Press M.O."/>
            <person name="Eacker S.M."/>
            <person name="Wilson-Rankin E.E."/>
            <person name="Purcell J."/>
            <person name="Lester P.J."/>
            <person name="Dearden P.K."/>
        </authorList>
    </citation>
    <scope>NUCLEOTIDE SEQUENCE</scope>
    <source>
        <strain evidence="2">Marl-1</strain>
    </source>
</reference>
<sequence>MPPIGADLYKRRRSKRTRGEVIRRREKDCSLLSSHGLHTFASFHLTSPHFTLPYHASPHLISPYLASPHLTSPHLTSPHLTSHHLTAFCHILPLVLFFTQL</sequence>
<dbReference type="EMBL" id="JACSEA010000009">
    <property type="protein sequence ID" value="KAF7393318.1"/>
    <property type="molecule type" value="Genomic_DNA"/>
</dbReference>
<gene>
    <name evidence="2" type="ORF">HZH66_009151</name>
</gene>
<evidence type="ECO:0000313" key="3">
    <source>
        <dbReference type="Proteomes" id="UP000614350"/>
    </source>
</evidence>
<dbReference type="Proteomes" id="UP000614350">
    <property type="component" value="Unassembled WGS sequence"/>
</dbReference>
<name>A0A834N3W1_VESVU</name>
<evidence type="ECO:0000313" key="2">
    <source>
        <dbReference type="EMBL" id="KAF7393318.1"/>
    </source>
</evidence>
<protein>
    <submittedName>
        <fullName evidence="2">Uncharacterized protein</fullName>
    </submittedName>
</protein>
<evidence type="ECO:0000256" key="1">
    <source>
        <dbReference type="SAM" id="MobiDB-lite"/>
    </source>
</evidence>
<dbReference type="AlphaFoldDB" id="A0A834N3W1"/>
<feature type="region of interest" description="Disordered" evidence="1">
    <location>
        <begin position="1"/>
        <end position="21"/>
    </location>
</feature>
<proteinExistence type="predicted"/>
<comment type="caution">
    <text evidence="2">The sequence shown here is derived from an EMBL/GenBank/DDBJ whole genome shotgun (WGS) entry which is preliminary data.</text>
</comment>
<organism evidence="2 3">
    <name type="scientific">Vespula vulgaris</name>
    <name type="common">Yellow jacket</name>
    <name type="synonym">Wasp</name>
    <dbReference type="NCBI Taxonomy" id="7454"/>
    <lineage>
        <taxon>Eukaryota</taxon>
        <taxon>Metazoa</taxon>
        <taxon>Ecdysozoa</taxon>
        <taxon>Arthropoda</taxon>
        <taxon>Hexapoda</taxon>
        <taxon>Insecta</taxon>
        <taxon>Pterygota</taxon>
        <taxon>Neoptera</taxon>
        <taxon>Endopterygota</taxon>
        <taxon>Hymenoptera</taxon>
        <taxon>Apocrita</taxon>
        <taxon>Aculeata</taxon>
        <taxon>Vespoidea</taxon>
        <taxon>Vespidae</taxon>
        <taxon>Vespinae</taxon>
        <taxon>Vespula</taxon>
    </lineage>
</organism>
<accession>A0A834N3W1</accession>
<keyword evidence="3" id="KW-1185">Reference proteome</keyword>